<comment type="function">
    <text evidence="5">Required for correct functioning of the GINS complex, a complex that plays an essential role in the initiation of DNA replication, and progression of DNA replication forks. GINS complex seems to bind preferentially to single-stranded DNA.</text>
</comment>
<dbReference type="InterPro" id="IPR056783">
    <property type="entry name" value="PSF1_C"/>
</dbReference>
<evidence type="ECO:0000256" key="3">
    <source>
        <dbReference type="ARBA" id="ARBA00022705"/>
    </source>
</evidence>
<evidence type="ECO:0000256" key="1">
    <source>
        <dbReference type="ARBA" id="ARBA00004123"/>
    </source>
</evidence>
<evidence type="ECO:0000256" key="4">
    <source>
        <dbReference type="ARBA" id="ARBA00023242"/>
    </source>
</evidence>
<dbReference type="InterPro" id="IPR005339">
    <property type="entry name" value="GINS_Psf1"/>
</dbReference>
<comment type="subcellular location">
    <subcellularLocation>
        <location evidence="1 5">Nucleus</location>
    </subcellularLocation>
</comment>
<comment type="similarity">
    <text evidence="2 5">Belongs to the GINS1/PSF1 family.</text>
</comment>
<feature type="domain" description="DNA replication complex GINS protein PSF1 C-terminal" evidence="7">
    <location>
        <begin position="152"/>
        <end position="199"/>
    </location>
</feature>
<dbReference type="InterPro" id="IPR036224">
    <property type="entry name" value="GINS_bundle-like_dom_sf"/>
</dbReference>
<accession>A0ABD6E4N6</accession>
<keyword evidence="4 5" id="KW-0539">Nucleus</keyword>
<dbReference type="PANTHER" id="PTHR12914:SF2">
    <property type="entry name" value="DNA REPLICATION COMPLEX GINS PROTEIN PSF1"/>
    <property type="match status" value="1"/>
</dbReference>
<sequence length="204" mass="22889">MGTFSGKSCVDEALSLVVQLERNPDILPPYNNQLMKKCALQIVQLFQANVDDLTEIRSGSCSDEMQRTECIRARQSCIDYIKRCCCAYVNCRLEHIKSLRWKHGGILPPAVRGSLCEAEAEWLNEYCSNLAEFQGSFGENGVNLMLNVDPPKSLFVRVRAVEDYGEFETSDGVVVILKKNTLHSLPRQDCEMLIKQGTLVPADP</sequence>
<dbReference type="InterPro" id="IPR021151">
    <property type="entry name" value="GINS_A"/>
</dbReference>
<evidence type="ECO:0000256" key="2">
    <source>
        <dbReference type="ARBA" id="ARBA00006677"/>
    </source>
</evidence>
<evidence type="ECO:0000259" key="6">
    <source>
        <dbReference type="Pfam" id="PF05916"/>
    </source>
</evidence>
<comment type="caution">
    <text evidence="8">The sequence shown here is derived from an EMBL/GenBank/DDBJ whole genome shotgun (WGS) entry which is preliminary data.</text>
</comment>
<dbReference type="CDD" id="cd11710">
    <property type="entry name" value="GINS_A_psf1"/>
    <property type="match status" value="1"/>
</dbReference>
<feature type="domain" description="GINS subunit" evidence="6">
    <location>
        <begin position="73"/>
        <end position="136"/>
    </location>
</feature>
<dbReference type="CDD" id="cd21696">
    <property type="entry name" value="GINS_B_Psf1"/>
    <property type="match status" value="1"/>
</dbReference>
<dbReference type="AlphaFoldDB" id="A0ABD6E4N6"/>
<dbReference type="Gene3D" id="1.20.58.1030">
    <property type="match status" value="1"/>
</dbReference>
<keyword evidence="9" id="KW-1185">Reference proteome</keyword>
<keyword evidence="3 5" id="KW-0235">DNA replication</keyword>
<evidence type="ECO:0000313" key="8">
    <source>
        <dbReference type="EMBL" id="MFH4973981.1"/>
    </source>
</evidence>
<dbReference type="Pfam" id="PF05916">
    <property type="entry name" value="Sld5"/>
    <property type="match status" value="1"/>
</dbReference>
<reference evidence="8 9" key="1">
    <citation type="submission" date="2024-08" db="EMBL/GenBank/DDBJ databases">
        <title>Gnathostoma spinigerum genome.</title>
        <authorList>
            <person name="Gonzalez-Bertolin B."/>
            <person name="Monzon S."/>
            <person name="Zaballos A."/>
            <person name="Jimenez P."/>
            <person name="Dekumyoy P."/>
            <person name="Varona S."/>
            <person name="Cuesta I."/>
            <person name="Sumanam S."/>
            <person name="Adisakwattana P."/>
            <person name="Gasser R.B."/>
            <person name="Hernandez-Gonzalez A."/>
            <person name="Young N.D."/>
            <person name="Perteguer M.J."/>
        </authorList>
    </citation>
    <scope>NUCLEOTIDE SEQUENCE [LARGE SCALE GENOMIC DNA]</scope>
    <source>
        <strain evidence="8">AL3</strain>
        <tissue evidence="8">Liver</tissue>
    </source>
</reference>
<dbReference type="GO" id="GO:0000811">
    <property type="term" value="C:GINS complex"/>
    <property type="evidence" value="ECO:0007669"/>
    <property type="project" value="UniProtKB-UniRule"/>
</dbReference>
<evidence type="ECO:0000259" key="7">
    <source>
        <dbReference type="Pfam" id="PF24997"/>
    </source>
</evidence>
<evidence type="ECO:0000313" key="9">
    <source>
        <dbReference type="Proteomes" id="UP001608902"/>
    </source>
</evidence>
<comment type="subunit">
    <text evidence="5">Component of the GINS complex.</text>
</comment>
<dbReference type="EMBL" id="JBGFUD010000208">
    <property type="protein sequence ID" value="MFH4973981.1"/>
    <property type="molecule type" value="Genomic_DNA"/>
</dbReference>
<dbReference type="GO" id="GO:0006260">
    <property type="term" value="P:DNA replication"/>
    <property type="evidence" value="ECO:0007669"/>
    <property type="project" value="UniProtKB-KW"/>
</dbReference>
<dbReference type="Pfam" id="PF24997">
    <property type="entry name" value="PSF1_C"/>
    <property type="match status" value="1"/>
</dbReference>
<proteinExistence type="inferred from homology"/>
<dbReference type="Proteomes" id="UP001608902">
    <property type="component" value="Unassembled WGS sequence"/>
</dbReference>
<protein>
    <recommendedName>
        <fullName evidence="5">DNA replication complex GINS protein PSF1</fullName>
    </recommendedName>
</protein>
<dbReference type="SUPFAM" id="SSF158573">
    <property type="entry name" value="GINS helical bundle-like"/>
    <property type="match status" value="1"/>
</dbReference>
<evidence type="ECO:0000256" key="5">
    <source>
        <dbReference type="RuleBase" id="RU368085"/>
    </source>
</evidence>
<organism evidence="8 9">
    <name type="scientific">Gnathostoma spinigerum</name>
    <dbReference type="NCBI Taxonomy" id="75299"/>
    <lineage>
        <taxon>Eukaryota</taxon>
        <taxon>Metazoa</taxon>
        <taxon>Ecdysozoa</taxon>
        <taxon>Nematoda</taxon>
        <taxon>Chromadorea</taxon>
        <taxon>Rhabditida</taxon>
        <taxon>Spirurina</taxon>
        <taxon>Gnathostomatomorpha</taxon>
        <taxon>Gnathostomatoidea</taxon>
        <taxon>Gnathostomatidae</taxon>
        <taxon>Gnathostoma</taxon>
    </lineage>
</organism>
<dbReference type="PANTHER" id="PTHR12914">
    <property type="entry name" value="PARTNER OF SLD5"/>
    <property type="match status" value="1"/>
</dbReference>
<name>A0ABD6E4N6_9BILA</name>
<gene>
    <name evidence="8" type="ORF">AB6A40_000690</name>
</gene>